<dbReference type="EMBL" id="CP043046">
    <property type="protein sequence ID" value="QEI06412.1"/>
    <property type="molecule type" value="Genomic_DNA"/>
</dbReference>
<dbReference type="RefSeq" id="WP_148814992.1">
    <property type="nucleotide sequence ID" value="NZ_CP043046.1"/>
</dbReference>
<proteinExistence type="predicted"/>
<dbReference type="KEGG" id="pacr:FXN63_11660"/>
<evidence type="ECO:0008006" key="3">
    <source>
        <dbReference type="Google" id="ProtNLM"/>
    </source>
</evidence>
<keyword evidence="2" id="KW-1185">Reference proteome</keyword>
<dbReference type="OrthoDB" id="5197970at2"/>
<dbReference type="Proteomes" id="UP000325161">
    <property type="component" value="Chromosome"/>
</dbReference>
<gene>
    <name evidence="1" type="ORF">FXN63_11660</name>
</gene>
<protein>
    <recommendedName>
        <fullName evidence="3">DUF1040 family protein</fullName>
    </recommendedName>
</protein>
<organism evidence="1 2">
    <name type="scientific">Pigmentiphaga aceris</name>
    <dbReference type="NCBI Taxonomy" id="1940612"/>
    <lineage>
        <taxon>Bacteria</taxon>
        <taxon>Pseudomonadati</taxon>
        <taxon>Pseudomonadota</taxon>
        <taxon>Betaproteobacteria</taxon>
        <taxon>Burkholderiales</taxon>
        <taxon>Alcaligenaceae</taxon>
        <taxon>Pigmentiphaga</taxon>
    </lineage>
</organism>
<name>A0A5C0AVF2_9BURK</name>
<evidence type="ECO:0000313" key="1">
    <source>
        <dbReference type="EMBL" id="QEI06412.1"/>
    </source>
</evidence>
<reference evidence="1 2" key="1">
    <citation type="submission" date="2019-08" db="EMBL/GenBank/DDBJ databases">
        <title>Amphibian skin-associated Pigmentiphaga: genome sequence and occurrence across geography and hosts.</title>
        <authorList>
            <person name="Bletz M.C."/>
            <person name="Bunk B."/>
            <person name="Sproeer C."/>
            <person name="Biwer P."/>
            <person name="Reiter S."/>
            <person name="Rabemananjara F.C.E."/>
            <person name="Schulz S."/>
            <person name="Overmann J."/>
            <person name="Vences M."/>
        </authorList>
    </citation>
    <scope>NUCLEOTIDE SEQUENCE [LARGE SCALE GENOMIC DNA]</scope>
    <source>
        <strain evidence="1 2">Mada1488</strain>
    </source>
</reference>
<evidence type="ECO:0000313" key="2">
    <source>
        <dbReference type="Proteomes" id="UP000325161"/>
    </source>
</evidence>
<dbReference type="AlphaFoldDB" id="A0A5C0AVF2"/>
<accession>A0A5C0AVF2</accession>
<sequence>MRDPARIDEILSELNRYWQANPDLRLGQIIVNMIRPKEPCPEVFYTEDSVVLKRLCDANEALQN</sequence>